<dbReference type="EMBL" id="CM045768">
    <property type="protein sequence ID" value="KAI7983074.1"/>
    <property type="molecule type" value="Genomic_DNA"/>
</dbReference>
<gene>
    <name evidence="1" type="ORF">LOK49_LG15G01311</name>
</gene>
<sequence>MPCSETFSSVDPTHHYSSLISYSIKTQNLKLGRLLHSHLIKTALSLNIFLTNHLIHMYSKCNSIACAQKAFDDLPVKNTHSWNTMISAYSQMGRFVIAHNLFDKIPEPNLVSYNCLISSLRNHGFYRESMSVFRRMQEQYNFVFMDEFTFVSVMGSCACLGALELLRQVHGVAVVIGMKFNIAVYNALIDAYGKCGNTNNAFLVFNQMVGRDVVSWTSMVVAYAKASRLEDAYWVFNQMPIKNTVSWSALIAGFAQNGRGDEALDLFVQMQEEGIFQPNAFTYVSVLSACADLALHDRGKLLHGCIIRRINDESKKFNVFLFNALIDMYCKCGDMKSARTVFEGMPENDIVSWNSLITGFAQNGNGNESLALFKRMTEASVKPNHVTFLGVLSACSHTGLLHKGLQILDSIVKDYGVIPRSDHYTILIDLLGRKNRLMEAIELIDRAPNYNELNRVGMWGALLGACRIHGNLELACRASAALFELEPQNAARHVMLSNIYAAAGKWDDARQVRARMEKEGLMKEVAYSWVEVRNSRHQFVAKDKFHWEMEEICDLLDKLADQMKDAGYLSYDLIE</sequence>
<protein>
    <submittedName>
        <fullName evidence="1">Pentatricopeptide repeat-containing protein</fullName>
    </submittedName>
</protein>
<keyword evidence="2" id="KW-1185">Reference proteome</keyword>
<evidence type="ECO:0000313" key="1">
    <source>
        <dbReference type="EMBL" id="KAI7983074.1"/>
    </source>
</evidence>
<reference evidence="1 2" key="1">
    <citation type="journal article" date="2022" name="Plant J.">
        <title>Chromosome-level genome of Camellia lanceoleosa provides a valuable resource for understanding genome evolution and self-incompatibility.</title>
        <authorList>
            <person name="Gong W."/>
            <person name="Xiao S."/>
            <person name="Wang L."/>
            <person name="Liao Z."/>
            <person name="Chang Y."/>
            <person name="Mo W."/>
            <person name="Hu G."/>
            <person name="Li W."/>
            <person name="Zhao G."/>
            <person name="Zhu H."/>
            <person name="Hu X."/>
            <person name="Ji K."/>
            <person name="Xiang X."/>
            <person name="Song Q."/>
            <person name="Yuan D."/>
            <person name="Jin S."/>
            <person name="Zhang L."/>
        </authorList>
    </citation>
    <scope>NUCLEOTIDE SEQUENCE [LARGE SCALE GENOMIC DNA]</scope>
    <source>
        <strain evidence="1">SQ_2022a</strain>
    </source>
</reference>
<dbReference type="Proteomes" id="UP001060215">
    <property type="component" value="Chromosome 11"/>
</dbReference>
<evidence type="ECO:0000313" key="2">
    <source>
        <dbReference type="Proteomes" id="UP001060215"/>
    </source>
</evidence>
<proteinExistence type="predicted"/>
<name>A0ACC0F463_9ERIC</name>
<organism evidence="1 2">
    <name type="scientific">Camellia lanceoleosa</name>
    <dbReference type="NCBI Taxonomy" id="1840588"/>
    <lineage>
        <taxon>Eukaryota</taxon>
        <taxon>Viridiplantae</taxon>
        <taxon>Streptophyta</taxon>
        <taxon>Embryophyta</taxon>
        <taxon>Tracheophyta</taxon>
        <taxon>Spermatophyta</taxon>
        <taxon>Magnoliopsida</taxon>
        <taxon>eudicotyledons</taxon>
        <taxon>Gunneridae</taxon>
        <taxon>Pentapetalae</taxon>
        <taxon>asterids</taxon>
        <taxon>Ericales</taxon>
        <taxon>Theaceae</taxon>
        <taxon>Camellia</taxon>
    </lineage>
</organism>
<comment type="caution">
    <text evidence="1">The sequence shown here is derived from an EMBL/GenBank/DDBJ whole genome shotgun (WGS) entry which is preliminary data.</text>
</comment>
<accession>A0ACC0F463</accession>